<evidence type="ECO:0000313" key="9">
    <source>
        <dbReference type="EMBL" id="PNH09435.1"/>
    </source>
</evidence>
<keyword evidence="3" id="KW-0547">Nucleotide-binding</keyword>
<dbReference type="InterPro" id="IPR011009">
    <property type="entry name" value="Kinase-like_dom_sf"/>
</dbReference>
<dbReference type="PROSITE" id="PS51285">
    <property type="entry name" value="AGC_KINASE_CTER"/>
    <property type="match status" value="1"/>
</dbReference>
<dbReference type="PANTHER" id="PTHR24353:SF139">
    <property type="match status" value="1"/>
</dbReference>
<dbReference type="AlphaFoldDB" id="A0A2J8AA99"/>
<keyword evidence="5" id="KW-0067">ATP-binding</keyword>
<dbReference type="InterPro" id="IPR000719">
    <property type="entry name" value="Prot_kinase_dom"/>
</dbReference>
<dbReference type="PANTHER" id="PTHR24353">
    <property type="entry name" value="CYCLIC NUCLEOTIDE-DEPENDENT PROTEIN KINASE"/>
    <property type="match status" value="1"/>
</dbReference>
<dbReference type="Gene3D" id="1.10.510.10">
    <property type="entry name" value="Transferase(Phosphotransferase) domain 1"/>
    <property type="match status" value="2"/>
</dbReference>
<name>A0A2J8AA99_9CHLO</name>
<accession>A0A2J8AA99</accession>
<dbReference type="PROSITE" id="PS50011">
    <property type="entry name" value="PROTEIN_KINASE_DOM"/>
    <property type="match status" value="1"/>
</dbReference>
<comment type="caution">
    <text evidence="9">The sequence shown here is derived from an EMBL/GenBank/DDBJ whole genome shotgun (WGS) entry which is preliminary data.</text>
</comment>
<keyword evidence="1" id="KW-0723">Serine/threonine-protein kinase</keyword>
<feature type="domain" description="Protein kinase" evidence="7">
    <location>
        <begin position="120"/>
        <end position="508"/>
    </location>
</feature>
<gene>
    <name evidence="9" type="ORF">TSOC_003929</name>
</gene>
<dbReference type="Pfam" id="PF00069">
    <property type="entry name" value="Pkinase"/>
    <property type="match status" value="1"/>
</dbReference>
<protein>
    <submittedName>
        <fullName evidence="9">Protein kinase DC1</fullName>
    </submittedName>
</protein>
<evidence type="ECO:0000259" key="7">
    <source>
        <dbReference type="PROSITE" id="PS50011"/>
    </source>
</evidence>
<dbReference type="SMART" id="SM00220">
    <property type="entry name" value="S_TKc"/>
    <property type="match status" value="1"/>
</dbReference>
<evidence type="ECO:0000256" key="3">
    <source>
        <dbReference type="ARBA" id="ARBA00022741"/>
    </source>
</evidence>
<dbReference type="Proteomes" id="UP000236333">
    <property type="component" value="Unassembled WGS sequence"/>
</dbReference>
<keyword evidence="10" id="KW-1185">Reference proteome</keyword>
<feature type="region of interest" description="Disordered" evidence="6">
    <location>
        <begin position="522"/>
        <end position="548"/>
    </location>
</feature>
<proteinExistence type="predicted"/>
<sequence length="567" mass="62595">MTVCREEVVIHERGSSARVSRVTLDGCPQVDLKLLHLHVAQRKITPQQTASFLKGKTGADTRDPWVYWFSIRDAEDPKADEAPIYIKQSVRLGKRDRMGGAYLPRFPEAADKLKDALLVRPVQLEQRDGLWGAVFTRGKARPPVEPRFAMKLPRSRSAAAVVASAQPRAHLSRACKQRTQPLTPVSGRYAEAARGGAAAPGLAAANAARRAGQIRWMTRDERCHPGDHQEVRGIRVRVAGQPVYIRLEAGVRFPGFKEDPLGKRLREGTQLAESMAEEPEGWSGGYVKLGDFGCAKRMDLHGRTHTLCGTPGYVAPENILGRGYNHSVDWWTLGVLMYVLLTARQPFASPRTTDPVELVLAVIKTCMGEENQRWSFTTILRPNKAHDEDALHTAGGVRSEATEHLGTWAPGHLGTWAPGHLGTWAPGHLGTWAPGHLGLGTWAPGHLDTWIPGRLGLGIWAPGHLDTYPPYMTGAARDLISRLLVRKAAKSIGMLQGGAQDIKTHPWFVGFDWEALLARRMDPPRKPKETDSAKRKSELAAARCKEPREAAATLHESAEWDRAFKDF</sequence>
<evidence type="ECO:0000256" key="2">
    <source>
        <dbReference type="ARBA" id="ARBA00022679"/>
    </source>
</evidence>
<dbReference type="SUPFAM" id="SSF56112">
    <property type="entry name" value="Protein kinase-like (PK-like)"/>
    <property type="match status" value="1"/>
</dbReference>
<evidence type="ECO:0000256" key="1">
    <source>
        <dbReference type="ARBA" id="ARBA00022527"/>
    </source>
</evidence>
<dbReference type="EMBL" id="PGGS01000090">
    <property type="protein sequence ID" value="PNH09435.1"/>
    <property type="molecule type" value="Genomic_DNA"/>
</dbReference>
<evidence type="ECO:0000256" key="5">
    <source>
        <dbReference type="ARBA" id="ARBA00022840"/>
    </source>
</evidence>
<dbReference type="GO" id="GO:0005952">
    <property type="term" value="C:cAMP-dependent protein kinase complex"/>
    <property type="evidence" value="ECO:0007669"/>
    <property type="project" value="TreeGrafter"/>
</dbReference>
<dbReference type="GO" id="GO:0004691">
    <property type="term" value="F:cAMP-dependent protein kinase activity"/>
    <property type="evidence" value="ECO:0007669"/>
    <property type="project" value="TreeGrafter"/>
</dbReference>
<reference evidence="9 10" key="1">
    <citation type="journal article" date="2017" name="Mol. Biol. Evol.">
        <title>The 4-celled Tetrabaena socialis nuclear genome reveals the essential components for genetic control of cell number at the origin of multicellularity in the volvocine lineage.</title>
        <authorList>
            <person name="Featherston J."/>
            <person name="Arakaki Y."/>
            <person name="Hanschen E.R."/>
            <person name="Ferris P.J."/>
            <person name="Michod R.E."/>
            <person name="Olson B.J.S.C."/>
            <person name="Nozaki H."/>
            <person name="Durand P.M."/>
        </authorList>
    </citation>
    <scope>NUCLEOTIDE SEQUENCE [LARGE SCALE GENOMIC DNA]</scope>
    <source>
        <strain evidence="9 10">NIES-571</strain>
    </source>
</reference>
<dbReference type="GO" id="GO:0005524">
    <property type="term" value="F:ATP binding"/>
    <property type="evidence" value="ECO:0007669"/>
    <property type="project" value="UniProtKB-KW"/>
</dbReference>
<feature type="domain" description="AGC-kinase C-terminal" evidence="8">
    <location>
        <begin position="509"/>
        <end position="567"/>
    </location>
</feature>
<organism evidence="9 10">
    <name type="scientific">Tetrabaena socialis</name>
    <dbReference type="NCBI Taxonomy" id="47790"/>
    <lineage>
        <taxon>Eukaryota</taxon>
        <taxon>Viridiplantae</taxon>
        <taxon>Chlorophyta</taxon>
        <taxon>core chlorophytes</taxon>
        <taxon>Chlorophyceae</taxon>
        <taxon>CS clade</taxon>
        <taxon>Chlamydomonadales</taxon>
        <taxon>Tetrabaenaceae</taxon>
        <taxon>Tetrabaena</taxon>
    </lineage>
</organism>
<evidence type="ECO:0000259" key="8">
    <source>
        <dbReference type="PROSITE" id="PS51285"/>
    </source>
</evidence>
<dbReference type="OrthoDB" id="549342at2759"/>
<keyword evidence="2" id="KW-0808">Transferase</keyword>
<evidence type="ECO:0000313" key="10">
    <source>
        <dbReference type="Proteomes" id="UP000236333"/>
    </source>
</evidence>
<keyword evidence="4 9" id="KW-0418">Kinase</keyword>
<evidence type="ECO:0000256" key="6">
    <source>
        <dbReference type="SAM" id="MobiDB-lite"/>
    </source>
</evidence>
<dbReference type="InterPro" id="IPR000961">
    <property type="entry name" value="AGC-kinase_C"/>
</dbReference>
<evidence type="ECO:0000256" key="4">
    <source>
        <dbReference type="ARBA" id="ARBA00022777"/>
    </source>
</evidence>